<dbReference type="HOGENOM" id="CLU_073958_0_0_1"/>
<reference evidence="2" key="3">
    <citation type="submission" date="2015-04" db="UniProtKB">
        <authorList>
            <consortium name="EnsemblPlants"/>
        </authorList>
    </citation>
    <scope>IDENTIFICATION</scope>
    <source>
        <strain evidence="2">cv. Jemalong A17</strain>
    </source>
</reference>
<dbReference type="EMBL" id="CM001222">
    <property type="protein sequence ID" value="KEH26625.1"/>
    <property type="molecule type" value="Genomic_DNA"/>
</dbReference>
<gene>
    <name evidence="1" type="ordered locus">MTR_6g466390</name>
</gene>
<reference evidence="1 3" key="1">
    <citation type="journal article" date="2011" name="Nature">
        <title>The Medicago genome provides insight into the evolution of rhizobial symbioses.</title>
        <authorList>
            <person name="Young N.D."/>
            <person name="Debelle F."/>
            <person name="Oldroyd G.E."/>
            <person name="Geurts R."/>
            <person name="Cannon S.B."/>
            <person name="Udvardi M.K."/>
            <person name="Benedito V.A."/>
            <person name="Mayer K.F."/>
            <person name="Gouzy J."/>
            <person name="Schoof H."/>
            <person name="Van de Peer Y."/>
            <person name="Proost S."/>
            <person name="Cook D.R."/>
            <person name="Meyers B.C."/>
            <person name="Spannagl M."/>
            <person name="Cheung F."/>
            <person name="De Mita S."/>
            <person name="Krishnakumar V."/>
            <person name="Gundlach H."/>
            <person name="Zhou S."/>
            <person name="Mudge J."/>
            <person name="Bharti A.K."/>
            <person name="Murray J.D."/>
            <person name="Naoumkina M.A."/>
            <person name="Rosen B."/>
            <person name="Silverstein K.A."/>
            <person name="Tang H."/>
            <person name="Rombauts S."/>
            <person name="Zhao P.X."/>
            <person name="Zhou P."/>
            <person name="Barbe V."/>
            <person name="Bardou P."/>
            <person name="Bechner M."/>
            <person name="Bellec A."/>
            <person name="Berger A."/>
            <person name="Berges H."/>
            <person name="Bidwell S."/>
            <person name="Bisseling T."/>
            <person name="Choisne N."/>
            <person name="Couloux A."/>
            <person name="Denny R."/>
            <person name="Deshpande S."/>
            <person name="Dai X."/>
            <person name="Doyle J.J."/>
            <person name="Dudez A.M."/>
            <person name="Farmer A.D."/>
            <person name="Fouteau S."/>
            <person name="Franken C."/>
            <person name="Gibelin C."/>
            <person name="Gish J."/>
            <person name="Goldstein S."/>
            <person name="Gonzalez A.J."/>
            <person name="Green P.J."/>
            <person name="Hallab A."/>
            <person name="Hartog M."/>
            <person name="Hua A."/>
            <person name="Humphray S.J."/>
            <person name="Jeong D.H."/>
            <person name="Jing Y."/>
            <person name="Jocker A."/>
            <person name="Kenton S.M."/>
            <person name="Kim D.J."/>
            <person name="Klee K."/>
            <person name="Lai H."/>
            <person name="Lang C."/>
            <person name="Lin S."/>
            <person name="Macmil S.L."/>
            <person name="Magdelenat G."/>
            <person name="Matthews L."/>
            <person name="McCorrison J."/>
            <person name="Monaghan E.L."/>
            <person name="Mun J.H."/>
            <person name="Najar F.Z."/>
            <person name="Nicholson C."/>
            <person name="Noirot C."/>
            <person name="O'Bleness M."/>
            <person name="Paule C.R."/>
            <person name="Poulain J."/>
            <person name="Prion F."/>
            <person name="Qin B."/>
            <person name="Qu C."/>
            <person name="Retzel E.F."/>
            <person name="Riddle C."/>
            <person name="Sallet E."/>
            <person name="Samain S."/>
            <person name="Samson N."/>
            <person name="Sanders I."/>
            <person name="Saurat O."/>
            <person name="Scarpelli C."/>
            <person name="Schiex T."/>
            <person name="Segurens B."/>
            <person name="Severin A.J."/>
            <person name="Sherrier D.J."/>
            <person name="Shi R."/>
            <person name="Sims S."/>
            <person name="Singer S.R."/>
            <person name="Sinharoy S."/>
            <person name="Sterck L."/>
            <person name="Viollet A."/>
            <person name="Wang B.B."/>
            <person name="Wang K."/>
            <person name="Wang M."/>
            <person name="Wang X."/>
            <person name="Warfsmann J."/>
            <person name="Weissenbach J."/>
            <person name="White D.D."/>
            <person name="White J.D."/>
            <person name="Wiley G.B."/>
            <person name="Wincker P."/>
            <person name="Xing Y."/>
            <person name="Yang L."/>
            <person name="Yao Z."/>
            <person name="Ying F."/>
            <person name="Zhai J."/>
            <person name="Zhou L."/>
            <person name="Zuber A."/>
            <person name="Denarie J."/>
            <person name="Dixon R.A."/>
            <person name="May G.D."/>
            <person name="Schwartz D.C."/>
            <person name="Rogers J."/>
            <person name="Quetier F."/>
            <person name="Town C.D."/>
            <person name="Roe B.A."/>
        </authorList>
    </citation>
    <scope>NUCLEOTIDE SEQUENCE [LARGE SCALE GENOMIC DNA]</scope>
    <source>
        <strain evidence="1">A17</strain>
        <strain evidence="2 3">cv. Jemalong A17</strain>
    </source>
</reference>
<accession>A0A072ULA5</accession>
<dbReference type="AlphaFoldDB" id="A0A072ULA5"/>
<dbReference type="Proteomes" id="UP000002051">
    <property type="component" value="Chromosome 6"/>
</dbReference>
<dbReference type="EnsemblPlants" id="KEH26625">
    <property type="protein sequence ID" value="KEH26625"/>
    <property type="gene ID" value="MTR_6g466390"/>
</dbReference>
<keyword evidence="3" id="KW-1185">Reference proteome</keyword>
<organism evidence="1 3">
    <name type="scientific">Medicago truncatula</name>
    <name type="common">Barrel medic</name>
    <name type="synonym">Medicago tribuloides</name>
    <dbReference type="NCBI Taxonomy" id="3880"/>
    <lineage>
        <taxon>Eukaryota</taxon>
        <taxon>Viridiplantae</taxon>
        <taxon>Streptophyta</taxon>
        <taxon>Embryophyta</taxon>
        <taxon>Tracheophyta</taxon>
        <taxon>Spermatophyta</taxon>
        <taxon>Magnoliopsida</taxon>
        <taxon>eudicotyledons</taxon>
        <taxon>Gunneridae</taxon>
        <taxon>Pentapetalae</taxon>
        <taxon>rosids</taxon>
        <taxon>fabids</taxon>
        <taxon>Fabales</taxon>
        <taxon>Fabaceae</taxon>
        <taxon>Papilionoideae</taxon>
        <taxon>50 kb inversion clade</taxon>
        <taxon>NPAAA clade</taxon>
        <taxon>Hologalegina</taxon>
        <taxon>IRL clade</taxon>
        <taxon>Trifolieae</taxon>
        <taxon>Medicago</taxon>
    </lineage>
</organism>
<sequence length="154" mass="17534">MCCHFCGGYHCSTFCEEQYIVKEKEEEVVNIDYNTQLQNILDDFLVSNQVSFEKFDLQCGDLIEKAHESQRKLVQMETECHEIVVEENPKVKSVDIFSKTGSTGVKEITRAEGCMSFSKVGEFKCYRFNSGCTGACDSLCQIHEIPSKQEEEEG</sequence>
<dbReference type="PaxDb" id="3880-AES83875"/>
<evidence type="ECO:0000313" key="2">
    <source>
        <dbReference type="EnsemblPlants" id="KEH26625"/>
    </source>
</evidence>
<reference evidence="1 3" key="2">
    <citation type="journal article" date="2014" name="BMC Genomics">
        <title>An improved genome release (version Mt4.0) for the model legume Medicago truncatula.</title>
        <authorList>
            <person name="Tang H."/>
            <person name="Krishnakumar V."/>
            <person name="Bidwell S."/>
            <person name="Rosen B."/>
            <person name="Chan A."/>
            <person name="Zhou S."/>
            <person name="Gentzbittel L."/>
            <person name="Childs K.L."/>
            <person name="Yandell M."/>
            <person name="Gundlach H."/>
            <person name="Mayer K.F."/>
            <person name="Schwartz D.C."/>
            <person name="Town C.D."/>
        </authorList>
    </citation>
    <scope>GENOME REANNOTATION</scope>
    <source>
        <strain evidence="1">A17</strain>
        <strain evidence="2 3">cv. Jemalong A17</strain>
    </source>
</reference>
<name>A0A072ULA5_MEDTR</name>
<evidence type="ECO:0000313" key="3">
    <source>
        <dbReference type="Proteomes" id="UP000002051"/>
    </source>
</evidence>
<proteinExistence type="predicted"/>
<evidence type="ECO:0000313" key="1">
    <source>
        <dbReference type="EMBL" id="KEH26625.1"/>
    </source>
</evidence>
<dbReference type="eggNOG" id="KOG1075">
    <property type="taxonomic scope" value="Eukaryota"/>
</dbReference>
<protein>
    <submittedName>
        <fullName evidence="1 2">Uncharacterized protein</fullName>
    </submittedName>
</protein>